<comment type="caution">
    <text evidence="2">The sequence shown here is derived from an EMBL/GenBank/DDBJ whole genome shotgun (WGS) entry which is preliminary data.</text>
</comment>
<organism evidence="2">
    <name type="scientific">mine drainage metagenome</name>
    <dbReference type="NCBI Taxonomy" id="410659"/>
    <lineage>
        <taxon>unclassified sequences</taxon>
        <taxon>metagenomes</taxon>
        <taxon>ecological metagenomes</taxon>
    </lineage>
</organism>
<dbReference type="InterPro" id="IPR027417">
    <property type="entry name" value="P-loop_NTPase"/>
</dbReference>
<reference evidence="2" key="2">
    <citation type="journal article" date="2014" name="ISME J.">
        <title>Microbial stratification in low pH oxic and suboxic macroscopic growths along an acid mine drainage.</title>
        <authorList>
            <person name="Mendez-Garcia C."/>
            <person name="Mesa V."/>
            <person name="Sprenger R.R."/>
            <person name="Richter M."/>
            <person name="Diez M.S."/>
            <person name="Solano J."/>
            <person name="Bargiela R."/>
            <person name="Golyshina O.V."/>
            <person name="Manteca A."/>
            <person name="Ramos J.L."/>
            <person name="Gallego J.R."/>
            <person name="Llorente I."/>
            <person name="Martins Dos Santos V.A."/>
            <person name="Jensen O.N."/>
            <person name="Pelaez A.I."/>
            <person name="Sanchez J."/>
            <person name="Ferrer M."/>
        </authorList>
    </citation>
    <scope>NUCLEOTIDE SEQUENCE</scope>
</reference>
<dbReference type="EMBL" id="AUZY01012155">
    <property type="protein sequence ID" value="EQD31371.1"/>
    <property type="molecule type" value="Genomic_DNA"/>
</dbReference>
<keyword evidence="2" id="KW-0067">ATP-binding</keyword>
<keyword evidence="2" id="KW-0547">Nucleotide-binding</keyword>
<dbReference type="InterPro" id="IPR001650">
    <property type="entry name" value="Helicase_C-like"/>
</dbReference>
<keyword evidence="2" id="KW-0347">Helicase</keyword>
<sequence length="187" mass="21429">MRGRTFKTTQYVANYDFPWNPVVLIQRTGRIDRIGSKYGSVYVLNVLPVNGNIDDPHTIEHFIKLMKKLYQKLEGIKSALGVDSPVLGEDADPRDFGDAQLLISKNDNTLLERLTREAEQFSDDPKDRLSEIMEEMVIDKLKSIPYGIGAHKFLDRDGIFALFTDGTGFHWRLRWLDGKRETVKAVK</sequence>
<reference evidence="2" key="1">
    <citation type="submission" date="2013-08" db="EMBL/GenBank/DDBJ databases">
        <authorList>
            <person name="Mendez C."/>
            <person name="Richter M."/>
            <person name="Ferrer M."/>
            <person name="Sanchez J."/>
        </authorList>
    </citation>
    <scope>NUCLEOTIDE SEQUENCE</scope>
</reference>
<dbReference type="PROSITE" id="PS51194">
    <property type="entry name" value="HELICASE_CTER"/>
    <property type="match status" value="1"/>
</dbReference>
<gene>
    <name evidence="2" type="ORF">B1B_18167</name>
</gene>
<evidence type="ECO:0000313" key="2">
    <source>
        <dbReference type="EMBL" id="EQD31371.1"/>
    </source>
</evidence>
<dbReference type="SUPFAM" id="SSF52540">
    <property type="entry name" value="P-loop containing nucleoside triphosphate hydrolases"/>
    <property type="match status" value="1"/>
</dbReference>
<keyword evidence="2" id="KW-0378">Hydrolase</keyword>
<name>T0Y8A3_9ZZZZ</name>
<evidence type="ECO:0000259" key="1">
    <source>
        <dbReference type="PROSITE" id="PS51194"/>
    </source>
</evidence>
<dbReference type="AlphaFoldDB" id="T0Y8A3"/>
<dbReference type="GO" id="GO:0004386">
    <property type="term" value="F:helicase activity"/>
    <property type="evidence" value="ECO:0007669"/>
    <property type="project" value="UniProtKB-KW"/>
</dbReference>
<dbReference type="Pfam" id="PF00271">
    <property type="entry name" value="Helicase_C"/>
    <property type="match status" value="1"/>
</dbReference>
<accession>T0Y8A3</accession>
<dbReference type="Gene3D" id="3.40.50.300">
    <property type="entry name" value="P-loop containing nucleotide triphosphate hydrolases"/>
    <property type="match status" value="1"/>
</dbReference>
<protein>
    <submittedName>
        <fullName evidence="2">Helicase domain-containing protein</fullName>
    </submittedName>
</protein>
<proteinExistence type="predicted"/>
<feature type="domain" description="Helicase C-terminal" evidence="1">
    <location>
        <begin position="1"/>
        <end position="84"/>
    </location>
</feature>